<accession>A0AAV5LJ04</accession>
<protein>
    <submittedName>
        <fullName evidence="1">Uncharacterized protein</fullName>
    </submittedName>
</protein>
<keyword evidence="2" id="KW-1185">Reference proteome</keyword>
<dbReference type="AlphaFoldDB" id="A0AAV5LJ04"/>
<reference evidence="1 2" key="1">
    <citation type="journal article" date="2021" name="Commun. Biol.">
        <title>The genome of Shorea leprosula (Dipterocarpaceae) highlights the ecological relevance of drought in aseasonal tropical rainforests.</title>
        <authorList>
            <person name="Ng K.K.S."/>
            <person name="Kobayashi M.J."/>
            <person name="Fawcett J.A."/>
            <person name="Hatakeyama M."/>
            <person name="Paape T."/>
            <person name="Ng C.H."/>
            <person name="Ang C.C."/>
            <person name="Tnah L.H."/>
            <person name="Lee C.T."/>
            <person name="Nishiyama T."/>
            <person name="Sese J."/>
            <person name="O'Brien M.J."/>
            <person name="Copetti D."/>
            <person name="Mohd Noor M.I."/>
            <person name="Ong R.C."/>
            <person name="Putra M."/>
            <person name="Sireger I.Z."/>
            <person name="Indrioko S."/>
            <person name="Kosugi Y."/>
            <person name="Izuno A."/>
            <person name="Isagi Y."/>
            <person name="Lee S.L."/>
            <person name="Shimizu K.K."/>
        </authorList>
    </citation>
    <scope>NUCLEOTIDE SEQUENCE [LARGE SCALE GENOMIC DNA]</scope>
    <source>
        <strain evidence="1">214</strain>
    </source>
</reference>
<gene>
    <name evidence="1" type="ORF">SLEP1_g45437</name>
</gene>
<evidence type="ECO:0000313" key="2">
    <source>
        <dbReference type="Proteomes" id="UP001054252"/>
    </source>
</evidence>
<name>A0AAV5LJ04_9ROSI</name>
<dbReference type="EMBL" id="BPVZ01000122">
    <property type="protein sequence ID" value="GKV37403.1"/>
    <property type="molecule type" value="Genomic_DNA"/>
</dbReference>
<comment type="caution">
    <text evidence="1">The sequence shown here is derived from an EMBL/GenBank/DDBJ whole genome shotgun (WGS) entry which is preliminary data.</text>
</comment>
<sequence>MEEEWPPYPPCANGHCSCNTPKFCATRKRPPSRRHQPLRNRKASGSALLCFFTTGCSCLMEANWPGCWP</sequence>
<evidence type="ECO:0000313" key="1">
    <source>
        <dbReference type="EMBL" id="GKV37403.1"/>
    </source>
</evidence>
<proteinExistence type="predicted"/>
<dbReference type="Proteomes" id="UP001054252">
    <property type="component" value="Unassembled WGS sequence"/>
</dbReference>
<organism evidence="1 2">
    <name type="scientific">Rubroshorea leprosula</name>
    <dbReference type="NCBI Taxonomy" id="152421"/>
    <lineage>
        <taxon>Eukaryota</taxon>
        <taxon>Viridiplantae</taxon>
        <taxon>Streptophyta</taxon>
        <taxon>Embryophyta</taxon>
        <taxon>Tracheophyta</taxon>
        <taxon>Spermatophyta</taxon>
        <taxon>Magnoliopsida</taxon>
        <taxon>eudicotyledons</taxon>
        <taxon>Gunneridae</taxon>
        <taxon>Pentapetalae</taxon>
        <taxon>rosids</taxon>
        <taxon>malvids</taxon>
        <taxon>Malvales</taxon>
        <taxon>Dipterocarpaceae</taxon>
        <taxon>Rubroshorea</taxon>
    </lineage>
</organism>